<dbReference type="AlphaFoldDB" id="A0AAV4XT92"/>
<organism evidence="1 2">
    <name type="scientific">Caerostris extrusa</name>
    <name type="common">Bark spider</name>
    <name type="synonym">Caerostris bankana</name>
    <dbReference type="NCBI Taxonomy" id="172846"/>
    <lineage>
        <taxon>Eukaryota</taxon>
        <taxon>Metazoa</taxon>
        <taxon>Ecdysozoa</taxon>
        <taxon>Arthropoda</taxon>
        <taxon>Chelicerata</taxon>
        <taxon>Arachnida</taxon>
        <taxon>Araneae</taxon>
        <taxon>Araneomorphae</taxon>
        <taxon>Entelegynae</taxon>
        <taxon>Araneoidea</taxon>
        <taxon>Araneidae</taxon>
        <taxon>Caerostris</taxon>
    </lineage>
</organism>
<dbReference type="Proteomes" id="UP001054945">
    <property type="component" value="Unassembled WGS sequence"/>
</dbReference>
<evidence type="ECO:0000313" key="1">
    <source>
        <dbReference type="EMBL" id="GIY98376.1"/>
    </source>
</evidence>
<sequence>MLNAVVMNLGEGEGLAFFPDGSFFLLFKIFSGKGRNGRGSLSEHGIIQVCLIELIKLFYCVSPFGQMRPAISSRNHLMIRLRFFAFAVSEIIPFGYKQLVLQPPEKFMYLIK</sequence>
<accession>A0AAV4XT92</accession>
<dbReference type="EMBL" id="BPLR01018283">
    <property type="protein sequence ID" value="GIY98376.1"/>
    <property type="molecule type" value="Genomic_DNA"/>
</dbReference>
<proteinExistence type="predicted"/>
<reference evidence="1 2" key="1">
    <citation type="submission" date="2021-06" db="EMBL/GenBank/DDBJ databases">
        <title>Caerostris extrusa draft genome.</title>
        <authorList>
            <person name="Kono N."/>
            <person name="Arakawa K."/>
        </authorList>
    </citation>
    <scope>NUCLEOTIDE SEQUENCE [LARGE SCALE GENOMIC DNA]</scope>
</reference>
<keyword evidence="2" id="KW-1185">Reference proteome</keyword>
<comment type="caution">
    <text evidence="1">The sequence shown here is derived from an EMBL/GenBank/DDBJ whole genome shotgun (WGS) entry which is preliminary data.</text>
</comment>
<evidence type="ECO:0000313" key="2">
    <source>
        <dbReference type="Proteomes" id="UP001054945"/>
    </source>
</evidence>
<protein>
    <submittedName>
        <fullName evidence="1">Uncharacterized protein</fullName>
    </submittedName>
</protein>
<name>A0AAV4XT92_CAEEX</name>
<gene>
    <name evidence="1" type="ORF">CEXT_357931</name>
</gene>